<accession>A0AAE4ZDC8</accession>
<feature type="chain" id="PRO_5042143846" description="Lipoprotein" evidence="2">
    <location>
        <begin position="21"/>
        <end position="210"/>
    </location>
</feature>
<feature type="signal peptide" evidence="2">
    <location>
        <begin position="1"/>
        <end position="20"/>
    </location>
</feature>
<evidence type="ECO:0000256" key="1">
    <source>
        <dbReference type="SAM" id="MobiDB-lite"/>
    </source>
</evidence>
<evidence type="ECO:0000256" key="2">
    <source>
        <dbReference type="SAM" id="SignalP"/>
    </source>
</evidence>
<feature type="compositionally biased region" description="Polar residues" evidence="1">
    <location>
        <begin position="37"/>
        <end position="46"/>
    </location>
</feature>
<dbReference type="Proteomes" id="UP000605618">
    <property type="component" value="Unassembled WGS sequence"/>
</dbReference>
<organism evidence="3 4">
    <name type="scientific">Rhodococcus hoagii</name>
    <name type="common">Corynebacterium equii</name>
    <dbReference type="NCBI Taxonomy" id="43767"/>
    <lineage>
        <taxon>Bacteria</taxon>
        <taxon>Bacillati</taxon>
        <taxon>Actinomycetota</taxon>
        <taxon>Actinomycetes</taxon>
        <taxon>Mycobacteriales</taxon>
        <taxon>Nocardiaceae</taxon>
        <taxon>Prescottella</taxon>
    </lineage>
</organism>
<dbReference type="PROSITE" id="PS51257">
    <property type="entry name" value="PROKAR_LIPOPROTEIN"/>
    <property type="match status" value="1"/>
</dbReference>
<dbReference type="AlphaFoldDB" id="A0AAE4ZDC8"/>
<sequence length="210" mass="21855">MKVRMLVVACAAILFVAGCAADNGAPEPTTPPVSPSAAVTTTSGTTLPAAPTSVAPALTPSAEAVTSDATVQEPYVVECLEGTPGPARWSDGSMAFSQWCFDQHSGNEYLRREREANTFECDGQVCRNPYTGGSYPDPNAAATPPVGTTPDRGYSCSGDRCFWPDGSPVPHYQRCGTQCGEAPTSGEIQTRHGCEAGYITDPELCGAVGN</sequence>
<dbReference type="EMBL" id="WUYZ01000001">
    <property type="protein sequence ID" value="NKS24605.1"/>
    <property type="molecule type" value="Genomic_DNA"/>
</dbReference>
<feature type="region of interest" description="Disordered" evidence="1">
    <location>
        <begin position="26"/>
        <end position="54"/>
    </location>
</feature>
<keyword evidence="2" id="KW-0732">Signal</keyword>
<name>A0AAE4ZDC8_RHOHA</name>
<dbReference type="RefSeq" id="WP_404314130.1">
    <property type="nucleotide sequence ID" value="NZ_CP173203.1"/>
</dbReference>
<evidence type="ECO:0000313" key="4">
    <source>
        <dbReference type="Proteomes" id="UP000605618"/>
    </source>
</evidence>
<evidence type="ECO:0000313" key="3">
    <source>
        <dbReference type="EMBL" id="NKS24605.1"/>
    </source>
</evidence>
<evidence type="ECO:0008006" key="5">
    <source>
        <dbReference type="Google" id="ProtNLM"/>
    </source>
</evidence>
<reference evidence="3" key="1">
    <citation type="journal article" date="2020" name="Environ. Microbiol.">
        <title>The novel and transferable erm(51) gene confers Macrolides, Lincosamides, and Streptogramins B (MLSB) resistance to clonal Rhodococcus equi in the environment.</title>
        <authorList>
            <person name="Huber L."/>
            <person name="Giguere S."/>
            <person name="Slovis N.M."/>
            <person name="Alvarez-Narvaez S."/>
            <person name="Hart K.A."/>
            <person name="Greiter M."/>
            <person name="Morris E.R.A."/>
            <person name="Cohen N.D."/>
        </authorList>
    </citation>
    <scope>NUCLEOTIDE SEQUENCE</scope>
    <source>
        <strain evidence="3">Lh_141_1</strain>
    </source>
</reference>
<gene>
    <name evidence="3" type="ORF">GS505_01765</name>
</gene>
<proteinExistence type="predicted"/>
<comment type="caution">
    <text evidence="3">The sequence shown here is derived from an EMBL/GenBank/DDBJ whole genome shotgun (WGS) entry which is preliminary data.</text>
</comment>
<protein>
    <recommendedName>
        <fullName evidence="5">Lipoprotein</fullName>
    </recommendedName>
</protein>